<dbReference type="GO" id="GO:0009880">
    <property type="term" value="P:embryonic pattern specification"/>
    <property type="evidence" value="ECO:0007669"/>
    <property type="project" value="TreeGrafter"/>
</dbReference>
<evidence type="ECO:0000313" key="6">
    <source>
        <dbReference type="EMBL" id="TWW74209.1"/>
    </source>
</evidence>
<comment type="similarity">
    <text evidence="2">Belongs to the ripply family.</text>
</comment>
<evidence type="ECO:0000256" key="4">
    <source>
        <dbReference type="ARBA" id="ARBA00023242"/>
    </source>
</evidence>
<dbReference type="EMBL" id="RHFK02000006">
    <property type="protein sequence ID" value="TWW74209.1"/>
    <property type="molecule type" value="Genomic_DNA"/>
</dbReference>
<comment type="subcellular location">
    <subcellularLocation>
        <location evidence="1">Nucleus</location>
    </subcellularLocation>
</comment>
<protein>
    <submittedName>
        <fullName evidence="6">Protein ripply1</fullName>
    </submittedName>
</protein>
<feature type="region of interest" description="Disordered" evidence="5">
    <location>
        <begin position="45"/>
        <end position="64"/>
    </location>
</feature>
<keyword evidence="4" id="KW-0539">Nucleus</keyword>
<sequence>MSSMCLVGTRPSAMQPPCARSARTDANSSQNPLWRPWLFTSTNQRTRNPLASAGPRPTPDCSSAGRKLCFQHPVRLYWPRSKSYDHLFSDGEALLKNFPVQATISFYDSESEDSEDESEEQDTWME</sequence>
<dbReference type="PANTHER" id="PTHR16770:SF1">
    <property type="entry name" value="PROTEIN RIPPLY-LIKE"/>
    <property type="match status" value="1"/>
</dbReference>
<dbReference type="InterPro" id="IPR028127">
    <property type="entry name" value="Ripply_fam"/>
</dbReference>
<proteinExistence type="inferred from homology"/>
<accession>A0A5C6P5M0</accession>
<feature type="region of interest" description="Disordered" evidence="5">
    <location>
        <begin position="106"/>
        <end position="126"/>
    </location>
</feature>
<dbReference type="Proteomes" id="UP000324091">
    <property type="component" value="Chromosome 14"/>
</dbReference>
<feature type="compositionally biased region" description="Acidic residues" evidence="5">
    <location>
        <begin position="109"/>
        <end position="126"/>
    </location>
</feature>
<comment type="caution">
    <text evidence="6">The sequence shown here is derived from an EMBL/GenBank/DDBJ whole genome shotgun (WGS) entry which is preliminary data.</text>
</comment>
<dbReference type="Pfam" id="PF14998">
    <property type="entry name" value="Ripply"/>
    <property type="match status" value="1"/>
</dbReference>
<evidence type="ECO:0000256" key="3">
    <source>
        <dbReference type="ARBA" id="ARBA00022473"/>
    </source>
</evidence>
<keyword evidence="3" id="KW-0217">Developmental protein</keyword>
<feature type="region of interest" description="Disordered" evidence="5">
    <location>
        <begin position="1"/>
        <end position="38"/>
    </location>
</feature>
<dbReference type="PANTHER" id="PTHR16770">
    <property type="entry name" value="PROTEIN RIPPLY-LIKE"/>
    <property type="match status" value="1"/>
</dbReference>
<name>A0A5C6P5M0_9TELE</name>
<keyword evidence="7" id="KW-1185">Reference proteome</keyword>
<organism evidence="6 7">
    <name type="scientific">Takifugu flavidus</name>
    <name type="common">sansaifugu</name>
    <dbReference type="NCBI Taxonomy" id="433684"/>
    <lineage>
        <taxon>Eukaryota</taxon>
        <taxon>Metazoa</taxon>
        <taxon>Chordata</taxon>
        <taxon>Craniata</taxon>
        <taxon>Vertebrata</taxon>
        <taxon>Euteleostomi</taxon>
        <taxon>Actinopterygii</taxon>
        <taxon>Neopterygii</taxon>
        <taxon>Teleostei</taxon>
        <taxon>Neoteleostei</taxon>
        <taxon>Acanthomorphata</taxon>
        <taxon>Eupercaria</taxon>
        <taxon>Tetraodontiformes</taxon>
        <taxon>Tetradontoidea</taxon>
        <taxon>Tetraodontidae</taxon>
        <taxon>Takifugu</taxon>
    </lineage>
</organism>
<dbReference type="GO" id="GO:0000122">
    <property type="term" value="P:negative regulation of transcription by RNA polymerase II"/>
    <property type="evidence" value="ECO:0007669"/>
    <property type="project" value="TreeGrafter"/>
</dbReference>
<evidence type="ECO:0000256" key="1">
    <source>
        <dbReference type="ARBA" id="ARBA00004123"/>
    </source>
</evidence>
<dbReference type="GO" id="GO:0005634">
    <property type="term" value="C:nucleus"/>
    <property type="evidence" value="ECO:0007669"/>
    <property type="project" value="UniProtKB-SubCell"/>
</dbReference>
<evidence type="ECO:0000313" key="7">
    <source>
        <dbReference type="Proteomes" id="UP000324091"/>
    </source>
</evidence>
<reference evidence="6 7" key="1">
    <citation type="submission" date="2019-04" db="EMBL/GenBank/DDBJ databases">
        <title>Chromosome genome assembly for Takifugu flavidus.</title>
        <authorList>
            <person name="Xiao S."/>
        </authorList>
    </citation>
    <scope>NUCLEOTIDE SEQUENCE [LARGE SCALE GENOMIC DNA]</scope>
    <source>
        <strain evidence="6">HTHZ2018</strain>
        <tissue evidence="6">Muscle</tissue>
    </source>
</reference>
<dbReference type="AlphaFoldDB" id="A0A5C6P5M0"/>
<evidence type="ECO:0000256" key="2">
    <source>
        <dbReference type="ARBA" id="ARBA00006944"/>
    </source>
</evidence>
<evidence type="ECO:0000256" key="5">
    <source>
        <dbReference type="SAM" id="MobiDB-lite"/>
    </source>
</evidence>
<gene>
    <name evidence="6" type="ORF">D4764_14G0002100</name>
</gene>